<dbReference type="SUPFAM" id="SSF47648">
    <property type="entry name" value="Nucleoside phosphorylase/phosphoribosyltransferase N-terminal domain"/>
    <property type="match status" value="1"/>
</dbReference>
<dbReference type="PROSITE" id="PS00647">
    <property type="entry name" value="THYMID_PHOSPHORYLASE"/>
    <property type="match status" value="1"/>
</dbReference>
<dbReference type="Gene3D" id="3.90.1170.30">
    <property type="entry name" value="Pyrimidine nucleoside phosphorylase-like, C-terminal domain"/>
    <property type="match status" value="1"/>
</dbReference>
<dbReference type="InterPro" id="IPR018090">
    <property type="entry name" value="Pyrmidine_PPas_bac/euk"/>
</dbReference>
<organism evidence="6 7">
    <name type="scientific">Herbiconiux aconitum</name>
    <dbReference type="NCBI Taxonomy" id="2970913"/>
    <lineage>
        <taxon>Bacteria</taxon>
        <taxon>Bacillati</taxon>
        <taxon>Actinomycetota</taxon>
        <taxon>Actinomycetes</taxon>
        <taxon>Micrococcales</taxon>
        <taxon>Microbacteriaceae</taxon>
        <taxon>Herbiconiux</taxon>
    </lineage>
</organism>
<dbReference type="NCBIfam" id="NF004490">
    <property type="entry name" value="PRK05820.1"/>
    <property type="match status" value="1"/>
</dbReference>
<evidence type="ECO:0000256" key="1">
    <source>
        <dbReference type="ARBA" id="ARBA00006915"/>
    </source>
</evidence>
<dbReference type="InterPro" id="IPR017872">
    <property type="entry name" value="Pyrmidine_PPase_CS"/>
</dbReference>
<dbReference type="RefSeq" id="WP_259504047.1">
    <property type="nucleotide sequence ID" value="NZ_JANLCM010000001.1"/>
</dbReference>
<dbReference type="SMART" id="SM00941">
    <property type="entry name" value="PYNP_C"/>
    <property type="match status" value="1"/>
</dbReference>
<dbReference type="PIRSF" id="PIRSF000478">
    <property type="entry name" value="TP_PyNP"/>
    <property type="match status" value="1"/>
</dbReference>
<evidence type="ECO:0000256" key="3">
    <source>
        <dbReference type="ARBA" id="ARBA00022676"/>
    </source>
</evidence>
<dbReference type="EMBL" id="JANLCM010000001">
    <property type="protein sequence ID" value="MCS5716681.1"/>
    <property type="molecule type" value="Genomic_DNA"/>
</dbReference>
<dbReference type="SUPFAM" id="SSF54680">
    <property type="entry name" value="Pyrimidine nucleoside phosphorylase C-terminal domain"/>
    <property type="match status" value="1"/>
</dbReference>
<proteinExistence type="inferred from homology"/>
<comment type="subunit">
    <text evidence="2">Homodimer.</text>
</comment>
<dbReference type="Gene3D" id="3.40.1030.10">
    <property type="entry name" value="Nucleoside phosphorylase/phosphoribosyltransferase catalytic domain"/>
    <property type="match status" value="1"/>
</dbReference>
<dbReference type="InterPro" id="IPR036566">
    <property type="entry name" value="PYNP-like_C_sf"/>
</dbReference>
<keyword evidence="3 6" id="KW-0328">Glycosyltransferase</keyword>
<dbReference type="InterPro" id="IPR035902">
    <property type="entry name" value="Nuc_phospho_transferase"/>
</dbReference>
<dbReference type="InterPro" id="IPR000312">
    <property type="entry name" value="Glycosyl_Trfase_fam3"/>
</dbReference>
<keyword evidence="7" id="KW-1185">Reference proteome</keyword>
<evidence type="ECO:0000259" key="5">
    <source>
        <dbReference type="SMART" id="SM00941"/>
    </source>
</evidence>
<dbReference type="InterPro" id="IPR036320">
    <property type="entry name" value="Glycosyl_Trfase_fam3_N_dom_sf"/>
</dbReference>
<reference evidence="6" key="1">
    <citation type="submission" date="2022-08" db="EMBL/GenBank/DDBJ databases">
        <authorList>
            <person name="Deng Y."/>
            <person name="Han X.-F."/>
            <person name="Zhang Y.-Q."/>
        </authorList>
    </citation>
    <scope>NUCLEOTIDE SEQUENCE</scope>
    <source>
        <strain evidence="6">CPCC 205763</strain>
    </source>
</reference>
<dbReference type="InterPro" id="IPR013102">
    <property type="entry name" value="PYNP_C"/>
</dbReference>
<dbReference type="InterPro" id="IPR000053">
    <property type="entry name" value="Thymidine/pyrmidine_PPase"/>
</dbReference>
<dbReference type="Gene3D" id="1.20.970.10">
    <property type="entry name" value="Transferase, Pyrimidine Nucleoside Phosphorylase, Chain C"/>
    <property type="match status" value="1"/>
</dbReference>
<comment type="caution">
    <text evidence="6">The sequence shown here is derived from an EMBL/GenBank/DDBJ whole genome shotgun (WGS) entry which is preliminary data.</text>
</comment>
<dbReference type="NCBIfam" id="TIGR02644">
    <property type="entry name" value="Y_phosphoryl"/>
    <property type="match status" value="1"/>
</dbReference>
<dbReference type="Proteomes" id="UP001165584">
    <property type="component" value="Unassembled WGS sequence"/>
</dbReference>
<dbReference type="Pfam" id="PF07831">
    <property type="entry name" value="PYNP_C"/>
    <property type="match status" value="1"/>
</dbReference>
<dbReference type="PANTHER" id="PTHR10515:SF0">
    <property type="entry name" value="THYMIDINE PHOSPHORYLASE"/>
    <property type="match status" value="1"/>
</dbReference>
<protein>
    <submittedName>
        <fullName evidence="6">Thymidine phosphorylase</fullName>
        <ecNumber evidence="6">2.4.2.4</ecNumber>
    </submittedName>
</protein>
<dbReference type="GO" id="GO:0009032">
    <property type="term" value="F:thymidine phosphorylase activity"/>
    <property type="evidence" value="ECO:0007669"/>
    <property type="project" value="UniProtKB-EC"/>
</dbReference>
<dbReference type="Pfam" id="PF00591">
    <property type="entry name" value="Glycos_transf_3"/>
    <property type="match status" value="1"/>
</dbReference>
<dbReference type="EC" id="2.4.2.4" evidence="6"/>
<evidence type="ECO:0000313" key="7">
    <source>
        <dbReference type="Proteomes" id="UP001165584"/>
    </source>
</evidence>
<evidence type="ECO:0000256" key="4">
    <source>
        <dbReference type="ARBA" id="ARBA00022679"/>
    </source>
</evidence>
<keyword evidence="4 6" id="KW-0808">Transferase</keyword>
<dbReference type="Pfam" id="PF02885">
    <property type="entry name" value="Glycos_trans_3N"/>
    <property type="match status" value="1"/>
</dbReference>
<comment type="similarity">
    <text evidence="1">Belongs to the thymidine/pyrimidine-nucleoside phosphorylase family.</text>
</comment>
<evidence type="ECO:0000256" key="2">
    <source>
        <dbReference type="ARBA" id="ARBA00011738"/>
    </source>
</evidence>
<dbReference type="InterPro" id="IPR017459">
    <property type="entry name" value="Glycosyl_Trfase_fam3_N_dom"/>
</dbReference>
<dbReference type="PANTHER" id="PTHR10515">
    <property type="entry name" value="THYMIDINE PHOSPHORYLASE"/>
    <property type="match status" value="1"/>
</dbReference>
<dbReference type="SUPFAM" id="SSF52418">
    <property type="entry name" value="Nucleoside phosphorylase/phosphoribosyltransferase catalytic domain"/>
    <property type="match status" value="1"/>
</dbReference>
<feature type="domain" description="Pyrimidine nucleoside phosphorylase C-terminal" evidence="5">
    <location>
        <begin position="339"/>
        <end position="413"/>
    </location>
</feature>
<accession>A0ABT2GKC7</accession>
<gene>
    <name evidence="6" type="ORF">N1027_00850</name>
</gene>
<name>A0ABT2GKC7_9MICO</name>
<evidence type="ECO:0000313" key="6">
    <source>
        <dbReference type="EMBL" id="MCS5716681.1"/>
    </source>
</evidence>
<sequence length="430" mass="44882">MATEAFDVVDLIRTKRDHGTLTTAEIDWLIDAYTRGFVGDEQMAALAMAILLNGMSRDEIRDLTLAMIASGERMSFAGLGKPTVDKHSTGGVGDEITLPLMPLVASFGVAVPQLSGRGLGHTGGTLDKLESIPGWRASLTNEEMFSQLRDVGGVICAAGSGLAPADKKLYALRDITGTVEAIPLIASSIMSKKIAEGTDSLVLDVKFGSGAFMQDIAKSRELARTMVDLGNDAGVATTALLTNMNVPLGLAIGNANEVRESVEVLAGGGPADVVELTLALASEMLRLAGQPDADVEAALRDGRAMDTWNRVIRAQGGDPTAPLPVPRETHVVVAPSSGVLLRQEALPFGIAAWRLGAGRARASDAVQHAAGVDLHAKPGDTVVAGQPLFTLSADEPERFARALEALEGAYEIGAPAAWTPPAPLVAERIS</sequence>